<dbReference type="AlphaFoldDB" id="A0A9Q1K320"/>
<evidence type="ECO:0000259" key="1">
    <source>
        <dbReference type="SMART" id="SM01162"/>
    </source>
</evidence>
<feature type="domain" description="DUF1771" evidence="1">
    <location>
        <begin position="370"/>
        <end position="435"/>
    </location>
</feature>
<sequence>MVVANKKAKHMAKTSVVSLIYSLISVVMETVSFCSSPLGDCNRDIELLCEAFGSAFSLEAIASAYSQARQNVDMAGAILYDLQGRTSTMAHQFKDVEAASVSMSDAASQCLHPSDGNVVSHVPSKIVSLAPQGEHLKPLLYSRSVTSKVNQSYATSCSSMGKDDNSMNRDMEEFLFKILGDGFQLDRKMIHEVLGLCGYDLEKSMETLVDLSASSLGKSDDVLSRTTERGPTVGRHVQPLLQIRTAILENSLILVKSQEKYLKVGSCQDPESSELPDSSVRSVIHNGGELCNKKKDKYDLQREILGSLFTAPERVQQKPKRSIPRNRVVSRSSAFGRPVIGPLKETKIAETFVAIKPLGVAGEEEEDENSYHALRQAVNKYWALMKEYYKAAAEAYAEGDQERALKLIKEGQFYRAKAIEADEKSTQKNLETWEDEVLLNMSTYTPKEAVKNLRRNLLIFAGIPNTRYLKLTVGNDDVQSRKRGRKQLVLEELEKESIKWTEEDDGKTIVILLDAVNPKTLSFAKK</sequence>
<dbReference type="InterPro" id="IPR013899">
    <property type="entry name" value="DUF1771"/>
</dbReference>
<dbReference type="InterPro" id="IPR056254">
    <property type="entry name" value="At5g58720/SDE5-like_UBA-like"/>
</dbReference>
<dbReference type="OrthoDB" id="1928104at2759"/>
<dbReference type="Pfam" id="PF08590">
    <property type="entry name" value="DUF1771"/>
    <property type="match status" value="1"/>
</dbReference>
<gene>
    <name evidence="2" type="ORF">Cgig2_034117</name>
</gene>
<evidence type="ECO:0000313" key="3">
    <source>
        <dbReference type="Proteomes" id="UP001153076"/>
    </source>
</evidence>
<proteinExistence type="predicted"/>
<comment type="caution">
    <text evidence="2">The sequence shown here is derived from an EMBL/GenBank/DDBJ whole genome shotgun (WGS) entry which is preliminary data.</text>
</comment>
<dbReference type="EMBL" id="JAKOGI010000406">
    <property type="protein sequence ID" value="KAJ8435546.1"/>
    <property type="molecule type" value="Genomic_DNA"/>
</dbReference>
<accession>A0A9Q1K320</accession>
<reference evidence="2" key="1">
    <citation type="submission" date="2022-04" db="EMBL/GenBank/DDBJ databases">
        <title>Carnegiea gigantea Genome sequencing and assembly v2.</title>
        <authorList>
            <person name="Copetti D."/>
            <person name="Sanderson M.J."/>
            <person name="Burquez A."/>
            <person name="Wojciechowski M.F."/>
        </authorList>
    </citation>
    <scope>NUCLEOTIDE SEQUENCE</scope>
    <source>
        <strain evidence="2">SGP5-SGP5p</strain>
        <tissue evidence="2">Aerial part</tissue>
    </source>
</reference>
<dbReference type="SMART" id="SM01162">
    <property type="entry name" value="DUF1771"/>
    <property type="match status" value="1"/>
</dbReference>
<dbReference type="PANTHER" id="PTHR47872">
    <property type="entry name" value="NUCLEAR RNA EXPORT FACTOR SDE5-RELATED"/>
    <property type="match status" value="1"/>
</dbReference>
<dbReference type="PANTHER" id="PTHR47872:SF1">
    <property type="entry name" value="NUCLEAR RNA EXPORT FACTOR SDE5-RELATED"/>
    <property type="match status" value="1"/>
</dbReference>
<evidence type="ECO:0000313" key="2">
    <source>
        <dbReference type="EMBL" id="KAJ8435546.1"/>
    </source>
</evidence>
<organism evidence="2 3">
    <name type="scientific">Carnegiea gigantea</name>
    <dbReference type="NCBI Taxonomy" id="171969"/>
    <lineage>
        <taxon>Eukaryota</taxon>
        <taxon>Viridiplantae</taxon>
        <taxon>Streptophyta</taxon>
        <taxon>Embryophyta</taxon>
        <taxon>Tracheophyta</taxon>
        <taxon>Spermatophyta</taxon>
        <taxon>Magnoliopsida</taxon>
        <taxon>eudicotyledons</taxon>
        <taxon>Gunneridae</taxon>
        <taxon>Pentapetalae</taxon>
        <taxon>Caryophyllales</taxon>
        <taxon>Cactineae</taxon>
        <taxon>Cactaceae</taxon>
        <taxon>Cactoideae</taxon>
        <taxon>Echinocereeae</taxon>
        <taxon>Carnegiea</taxon>
    </lineage>
</organism>
<protein>
    <recommendedName>
        <fullName evidence="1">DUF1771 domain-containing protein</fullName>
    </recommendedName>
</protein>
<dbReference type="Proteomes" id="UP001153076">
    <property type="component" value="Unassembled WGS sequence"/>
</dbReference>
<dbReference type="Pfam" id="PF24767">
    <property type="entry name" value="UBA_At5g58720"/>
    <property type="match status" value="1"/>
</dbReference>
<name>A0A9Q1K320_9CARY</name>
<keyword evidence="3" id="KW-1185">Reference proteome</keyword>